<accession>A0A5B7FKN2</accession>
<comment type="caution">
    <text evidence="2">The sequence shown here is derived from an EMBL/GenBank/DDBJ whole genome shotgun (WGS) entry which is preliminary data.</text>
</comment>
<dbReference type="Proteomes" id="UP000324222">
    <property type="component" value="Unassembled WGS sequence"/>
</dbReference>
<sequence length="61" mass="6324">MTDSVKEDETARNKRCKHFAPSSDQGQPVVSLEALCSLCCLMAHSLGCPGTDRKGEGGGGG</sequence>
<feature type="compositionally biased region" description="Basic and acidic residues" evidence="1">
    <location>
        <begin position="1"/>
        <end position="12"/>
    </location>
</feature>
<keyword evidence="3" id="KW-1185">Reference proteome</keyword>
<gene>
    <name evidence="2" type="ORF">E2C01_041732</name>
</gene>
<protein>
    <submittedName>
        <fullName evidence="2">Uncharacterized protein</fullName>
    </submittedName>
</protein>
<evidence type="ECO:0000313" key="3">
    <source>
        <dbReference type="Proteomes" id="UP000324222"/>
    </source>
</evidence>
<dbReference type="AlphaFoldDB" id="A0A5B7FKN2"/>
<evidence type="ECO:0000313" key="2">
    <source>
        <dbReference type="EMBL" id="MPC47971.1"/>
    </source>
</evidence>
<name>A0A5B7FKN2_PORTR</name>
<feature type="region of interest" description="Disordered" evidence="1">
    <location>
        <begin position="1"/>
        <end position="25"/>
    </location>
</feature>
<organism evidence="2 3">
    <name type="scientific">Portunus trituberculatus</name>
    <name type="common">Swimming crab</name>
    <name type="synonym">Neptunus trituberculatus</name>
    <dbReference type="NCBI Taxonomy" id="210409"/>
    <lineage>
        <taxon>Eukaryota</taxon>
        <taxon>Metazoa</taxon>
        <taxon>Ecdysozoa</taxon>
        <taxon>Arthropoda</taxon>
        <taxon>Crustacea</taxon>
        <taxon>Multicrustacea</taxon>
        <taxon>Malacostraca</taxon>
        <taxon>Eumalacostraca</taxon>
        <taxon>Eucarida</taxon>
        <taxon>Decapoda</taxon>
        <taxon>Pleocyemata</taxon>
        <taxon>Brachyura</taxon>
        <taxon>Eubrachyura</taxon>
        <taxon>Portunoidea</taxon>
        <taxon>Portunidae</taxon>
        <taxon>Portuninae</taxon>
        <taxon>Portunus</taxon>
    </lineage>
</organism>
<dbReference type="EMBL" id="VSRR010008031">
    <property type="protein sequence ID" value="MPC47971.1"/>
    <property type="molecule type" value="Genomic_DNA"/>
</dbReference>
<reference evidence="2 3" key="1">
    <citation type="submission" date="2019-05" db="EMBL/GenBank/DDBJ databases">
        <title>Another draft genome of Portunus trituberculatus and its Hox gene families provides insights of decapod evolution.</title>
        <authorList>
            <person name="Jeong J.-H."/>
            <person name="Song I."/>
            <person name="Kim S."/>
            <person name="Choi T."/>
            <person name="Kim D."/>
            <person name="Ryu S."/>
            <person name="Kim W."/>
        </authorList>
    </citation>
    <scope>NUCLEOTIDE SEQUENCE [LARGE SCALE GENOMIC DNA]</scope>
    <source>
        <tissue evidence="2">Muscle</tissue>
    </source>
</reference>
<evidence type="ECO:0000256" key="1">
    <source>
        <dbReference type="SAM" id="MobiDB-lite"/>
    </source>
</evidence>
<proteinExistence type="predicted"/>